<gene>
    <name evidence="1" type="ORF">DC094_20495</name>
</gene>
<dbReference type="Proteomes" id="UP000244906">
    <property type="component" value="Unassembled WGS sequence"/>
</dbReference>
<evidence type="ECO:0000313" key="2">
    <source>
        <dbReference type="Proteomes" id="UP000244906"/>
    </source>
</evidence>
<dbReference type="AlphaFoldDB" id="A0A2V1GV88"/>
<accession>A0A2V1GV88</accession>
<protein>
    <submittedName>
        <fullName evidence="1">Uncharacterized protein</fullName>
    </submittedName>
</protein>
<dbReference type="RefSeq" id="WP_116688988.1">
    <property type="nucleotide sequence ID" value="NZ_CAWNYD010000014.1"/>
</dbReference>
<organism evidence="1 2">
    <name type="scientific">Pelagibaculum spongiae</name>
    <dbReference type="NCBI Taxonomy" id="2080658"/>
    <lineage>
        <taxon>Bacteria</taxon>
        <taxon>Pseudomonadati</taxon>
        <taxon>Pseudomonadota</taxon>
        <taxon>Gammaproteobacteria</taxon>
        <taxon>Oceanospirillales</taxon>
        <taxon>Pelagibaculum</taxon>
    </lineage>
</organism>
<keyword evidence="2" id="KW-1185">Reference proteome</keyword>
<sequence length="136" mass="15182">MTIGSWEPETQTESGSMSIDAADLQLFISLVEKGQLDQLPGVVPEAVQQKAAMMKLPKDQWLTALAPFSDLQLQQLMEFFTLAEEKISGWDAGEKNPCIWAGKLLKKRGAFPDKEEVARLKSLTRNWFIPYGNPLG</sequence>
<reference evidence="1 2" key="1">
    <citation type="submission" date="2018-04" db="EMBL/GenBank/DDBJ databases">
        <title>Thalassorhabdus spongiae gen. nov., sp. nov., isolated from a marine sponge in South-West Iceland.</title>
        <authorList>
            <person name="Knobloch S."/>
            <person name="Daussin A."/>
            <person name="Johannsson R."/>
            <person name="Marteinsson V.T."/>
        </authorList>
    </citation>
    <scope>NUCLEOTIDE SEQUENCE [LARGE SCALE GENOMIC DNA]</scope>
    <source>
        <strain evidence="1 2">Hp12</strain>
    </source>
</reference>
<evidence type="ECO:0000313" key="1">
    <source>
        <dbReference type="EMBL" id="PVZ63904.1"/>
    </source>
</evidence>
<comment type="caution">
    <text evidence="1">The sequence shown here is derived from an EMBL/GenBank/DDBJ whole genome shotgun (WGS) entry which is preliminary data.</text>
</comment>
<dbReference type="EMBL" id="QDDL01000014">
    <property type="protein sequence ID" value="PVZ63904.1"/>
    <property type="molecule type" value="Genomic_DNA"/>
</dbReference>
<name>A0A2V1GV88_9GAMM</name>
<proteinExistence type="predicted"/>
<dbReference type="OrthoDB" id="5735008at2"/>